<evidence type="ECO:0000256" key="1">
    <source>
        <dbReference type="SAM" id="MobiDB-lite"/>
    </source>
</evidence>
<sequence>MADNMEIDSETFDRAMNLNDQEEDKEDQRPYGGDSSDDEMLNDDSMGEDDMSHDGRQRGGRSTAPSPTNELSQPSFNNPHSTYTQGPSVTLLFSSNETGYTSRHDAQVQSLTLFRSTPSEPVEEETSVMDRYYSFNDYDVGQTISVHDAIGSQLQPATEGKASDLARMVESALISLRGQSLVDDVTLDMRGGAGQ</sequence>
<organism evidence="2 3">
    <name type="scientific">Cryptococcus amylolentus CBS 6039</name>
    <dbReference type="NCBI Taxonomy" id="1295533"/>
    <lineage>
        <taxon>Eukaryota</taxon>
        <taxon>Fungi</taxon>
        <taxon>Dikarya</taxon>
        <taxon>Basidiomycota</taxon>
        <taxon>Agaricomycotina</taxon>
        <taxon>Tremellomycetes</taxon>
        <taxon>Tremellales</taxon>
        <taxon>Cryptococcaceae</taxon>
        <taxon>Cryptococcus</taxon>
    </lineage>
</organism>
<protein>
    <submittedName>
        <fullName evidence="2">Uncharacterized protein</fullName>
    </submittedName>
</protein>
<dbReference type="OrthoDB" id="10353469at2759"/>
<gene>
    <name evidence="2" type="ORF">L202_08454</name>
</gene>
<evidence type="ECO:0000313" key="2">
    <source>
        <dbReference type="EMBL" id="ODN73059.1"/>
    </source>
</evidence>
<dbReference type="EMBL" id="AWGJ01000014">
    <property type="protein sequence ID" value="ODN73059.1"/>
    <property type="molecule type" value="Genomic_DNA"/>
</dbReference>
<name>A0A1E3H9P7_9TREE</name>
<dbReference type="GeneID" id="30159763"/>
<dbReference type="RefSeq" id="XP_018989000.1">
    <property type="nucleotide sequence ID" value="XM_019143336.1"/>
</dbReference>
<dbReference type="AlphaFoldDB" id="A0A1E3H9P7"/>
<keyword evidence="3" id="KW-1185">Reference proteome</keyword>
<feature type="compositionally biased region" description="Polar residues" evidence="1">
    <location>
        <begin position="63"/>
        <end position="88"/>
    </location>
</feature>
<feature type="compositionally biased region" description="Acidic residues" evidence="1">
    <location>
        <begin position="35"/>
        <end position="49"/>
    </location>
</feature>
<dbReference type="Proteomes" id="UP000094065">
    <property type="component" value="Unassembled WGS sequence"/>
</dbReference>
<feature type="compositionally biased region" description="Acidic residues" evidence="1">
    <location>
        <begin position="1"/>
        <end position="10"/>
    </location>
</feature>
<feature type="region of interest" description="Disordered" evidence="1">
    <location>
        <begin position="1"/>
        <end position="88"/>
    </location>
</feature>
<proteinExistence type="predicted"/>
<reference evidence="2 3" key="1">
    <citation type="submission" date="2016-06" db="EMBL/GenBank/DDBJ databases">
        <title>Evolution of pathogenesis and genome organization in the Tremellales.</title>
        <authorList>
            <person name="Cuomo C."/>
            <person name="Litvintseva A."/>
            <person name="Heitman J."/>
            <person name="Chen Y."/>
            <person name="Sun S."/>
            <person name="Springer D."/>
            <person name="Dromer F."/>
            <person name="Young S."/>
            <person name="Zeng Q."/>
            <person name="Chapman S."/>
            <person name="Gujja S."/>
            <person name="Saif S."/>
            <person name="Birren B."/>
        </authorList>
    </citation>
    <scope>NUCLEOTIDE SEQUENCE [LARGE SCALE GENOMIC DNA]</scope>
    <source>
        <strain evidence="2 3">CBS 6039</strain>
    </source>
</reference>
<accession>A0A1E3H9P7</accession>
<comment type="caution">
    <text evidence="2">The sequence shown here is derived from an EMBL/GenBank/DDBJ whole genome shotgun (WGS) entry which is preliminary data.</text>
</comment>
<evidence type="ECO:0000313" key="3">
    <source>
        <dbReference type="Proteomes" id="UP000094065"/>
    </source>
</evidence>